<dbReference type="EMBL" id="CM039430">
    <property type="protein sequence ID" value="KAI4345147.1"/>
    <property type="molecule type" value="Genomic_DNA"/>
</dbReference>
<accession>A0ACB9P8M8</accession>
<comment type="caution">
    <text evidence="1">The sequence shown here is derived from an EMBL/GenBank/DDBJ whole genome shotgun (WGS) entry which is preliminary data.</text>
</comment>
<name>A0ACB9P8M8_BAUVA</name>
<evidence type="ECO:0000313" key="1">
    <source>
        <dbReference type="EMBL" id="KAI4345147.1"/>
    </source>
</evidence>
<proteinExistence type="predicted"/>
<organism evidence="1 2">
    <name type="scientific">Bauhinia variegata</name>
    <name type="common">Purple orchid tree</name>
    <name type="synonym">Phanera variegata</name>
    <dbReference type="NCBI Taxonomy" id="167791"/>
    <lineage>
        <taxon>Eukaryota</taxon>
        <taxon>Viridiplantae</taxon>
        <taxon>Streptophyta</taxon>
        <taxon>Embryophyta</taxon>
        <taxon>Tracheophyta</taxon>
        <taxon>Spermatophyta</taxon>
        <taxon>Magnoliopsida</taxon>
        <taxon>eudicotyledons</taxon>
        <taxon>Gunneridae</taxon>
        <taxon>Pentapetalae</taxon>
        <taxon>rosids</taxon>
        <taxon>fabids</taxon>
        <taxon>Fabales</taxon>
        <taxon>Fabaceae</taxon>
        <taxon>Cercidoideae</taxon>
        <taxon>Cercideae</taxon>
        <taxon>Bauhiniinae</taxon>
        <taxon>Bauhinia</taxon>
    </lineage>
</organism>
<gene>
    <name evidence="1" type="ORF">L6164_012301</name>
</gene>
<sequence length="564" mass="63420">MRMQGNVSLATLVQSLNHGFRTLPLLNWTRASGIGVSLGIVGAILALRDGKMAMLTGFPWSFGRANHSEKSLSVPGLQNLHSNCFLNVVLQALASCVCFQTFLHSVIQECGIEDLVERMPLTVSLTDLLEELSLISTEKVVLSPRKVMLTMAHYIPNFNLTRQQDAAEAFLHLLCSLREEFRDSYTPNTRSLVDLFASNHRIITPMQRNWQSEQERWQQHVIGPFDGILGSILTCQTCSSQISITFESFDCLPLSPLLKRHCTLVDCLKQFVIAEHVENYHCSHCWHNAAIKYLSLTNANETEIEKLRRCSDQELCDCQTIYGLDKLPWSNRFSHTLKQLSIARCPRILCLHLKRVSMNEFGEPVKLQDHVSFPLILDVSPFITTRMGRKIQEVDVQRLDNKSNPLPNHYNLPYERRMLNDIYGTGRENASLCHIDDGLGSENAESLGDTMRAQSTASPSGSIHIDTQTQPTDKVDPSCDSISQETCLYQLVSVVEHFGIAGGGHYTVYRRVIVESSQGISDNQGNPTPMQWFCVSDSQVHPVSEEHVLSAEASLLFYERIPNS</sequence>
<reference evidence="1 2" key="1">
    <citation type="journal article" date="2022" name="DNA Res.">
        <title>Chromosomal-level genome assembly of the orchid tree Bauhinia variegata (Leguminosae; Cercidoideae) supports the allotetraploid origin hypothesis of Bauhinia.</title>
        <authorList>
            <person name="Zhong Y."/>
            <person name="Chen Y."/>
            <person name="Zheng D."/>
            <person name="Pang J."/>
            <person name="Liu Y."/>
            <person name="Luo S."/>
            <person name="Meng S."/>
            <person name="Qian L."/>
            <person name="Wei D."/>
            <person name="Dai S."/>
            <person name="Zhou R."/>
        </authorList>
    </citation>
    <scope>NUCLEOTIDE SEQUENCE [LARGE SCALE GENOMIC DNA]</scope>
    <source>
        <strain evidence="1">BV-YZ2020</strain>
    </source>
</reference>
<dbReference type="Proteomes" id="UP000828941">
    <property type="component" value="Chromosome 5"/>
</dbReference>
<protein>
    <submittedName>
        <fullName evidence="1">Uncharacterized protein</fullName>
    </submittedName>
</protein>
<evidence type="ECO:0000313" key="2">
    <source>
        <dbReference type="Proteomes" id="UP000828941"/>
    </source>
</evidence>
<keyword evidence="2" id="KW-1185">Reference proteome</keyword>